<name>A0A5K7XKK0_9BACT</name>
<dbReference type="InterPro" id="IPR011009">
    <property type="entry name" value="Kinase-like_dom_sf"/>
</dbReference>
<dbReference type="Pfam" id="PF00069">
    <property type="entry name" value="Pkinase"/>
    <property type="match status" value="1"/>
</dbReference>
<dbReference type="Gene3D" id="1.10.510.10">
    <property type="entry name" value="Transferase(Phosphotransferase) domain 1"/>
    <property type="match status" value="1"/>
</dbReference>
<dbReference type="CDD" id="cd14014">
    <property type="entry name" value="STKc_PknB_like"/>
    <property type="match status" value="1"/>
</dbReference>
<feature type="transmembrane region" description="Helical" evidence="5">
    <location>
        <begin position="433"/>
        <end position="455"/>
    </location>
</feature>
<evidence type="ECO:0000256" key="4">
    <source>
        <dbReference type="ARBA" id="ARBA00022840"/>
    </source>
</evidence>
<dbReference type="PANTHER" id="PTHR43289:SF6">
    <property type="entry name" value="SERINE_THREONINE-PROTEIN KINASE NEKL-3"/>
    <property type="match status" value="1"/>
</dbReference>
<dbReference type="GO" id="GO:0004674">
    <property type="term" value="F:protein serine/threonine kinase activity"/>
    <property type="evidence" value="ECO:0007669"/>
    <property type="project" value="TreeGrafter"/>
</dbReference>
<evidence type="ECO:0000256" key="5">
    <source>
        <dbReference type="SAM" id="Phobius"/>
    </source>
</evidence>
<evidence type="ECO:0000256" key="2">
    <source>
        <dbReference type="ARBA" id="ARBA00022741"/>
    </source>
</evidence>
<keyword evidence="5" id="KW-0812">Transmembrane</keyword>
<keyword evidence="2" id="KW-0547">Nucleotide-binding</keyword>
<dbReference type="PROSITE" id="PS50011">
    <property type="entry name" value="PROTEIN_KINASE_DOM"/>
    <property type="match status" value="1"/>
</dbReference>
<dbReference type="InterPro" id="IPR008271">
    <property type="entry name" value="Ser/Thr_kinase_AS"/>
</dbReference>
<evidence type="ECO:0000313" key="7">
    <source>
        <dbReference type="EMBL" id="BBO33469.1"/>
    </source>
</evidence>
<dbReference type="PANTHER" id="PTHR43289">
    <property type="entry name" value="MITOGEN-ACTIVATED PROTEIN KINASE KINASE KINASE 20-RELATED"/>
    <property type="match status" value="1"/>
</dbReference>
<dbReference type="KEGG" id="lpav:PLANPX_3081"/>
<protein>
    <recommendedName>
        <fullName evidence="6">Protein kinase domain-containing protein</fullName>
    </recommendedName>
</protein>
<keyword evidence="5" id="KW-1133">Transmembrane helix</keyword>
<feature type="domain" description="Protein kinase" evidence="6">
    <location>
        <begin position="80"/>
        <end position="343"/>
    </location>
</feature>
<dbReference type="InterPro" id="IPR000719">
    <property type="entry name" value="Prot_kinase_dom"/>
</dbReference>
<dbReference type="SMART" id="SM00220">
    <property type="entry name" value="S_TKc"/>
    <property type="match status" value="1"/>
</dbReference>
<evidence type="ECO:0000313" key="8">
    <source>
        <dbReference type="Proteomes" id="UP000326837"/>
    </source>
</evidence>
<organism evidence="7 8">
    <name type="scientific">Lacipirellula parvula</name>
    <dbReference type="NCBI Taxonomy" id="2650471"/>
    <lineage>
        <taxon>Bacteria</taxon>
        <taxon>Pseudomonadati</taxon>
        <taxon>Planctomycetota</taxon>
        <taxon>Planctomycetia</taxon>
        <taxon>Pirellulales</taxon>
        <taxon>Lacipirellulaceae</taxon>
        <taxon>Lacipirellula</taxon>
    </lineage>
</organism>
<dbReference type="PROSITE" id="PS00108">
    <property type="entry name" value="PROTEIN_KINASE_ST"/>
    <property type="match status" value="1"/>
</dbReference>
<gene>
    <name evidence="7" type="ORF">PLANPX_3081</name>
</gene>
<evidence type="ECO:0000256" key="3">
    <source>
        <dbReference type="ARBA" id="ARBA00022777"/>
    </source>
</evidence>
<reference evidence="8" key="1">
    <citation type="submission" date="2019-10" db="EMBL/GenBank/DDBJ databases">
        <title>Lacipirellula parvula gen. nov., sp. nov., representing a lineage of planctomycetes widespread in freshwater anoxic habitats, and description of the family Lacipirellulaceae.</title>
        <authorList>
            <person name="Dedysh S.N."/>
            <person name="Kulichevskaya I.S."/>
            <person name="Beletsky A.V."/>
            <person name="Rakitin A.L."/>
            <person name="Mardanov A.V."/>
            <person name="Ivanova A.A."/>
            <person name="Saltykova V.X."/>
            <person name="Rijpstra W.I.C."/>
            <person name="Sinninghe Damste J.S."/>
            <person name="Ravin N.V."/>
        </authorList>
    </citation>
    <scope>NUCLEOTIDE SEQUENCE [LARGE SCALE GENOMIC DNA]</scope>
    <source>
        <strain evidence="8">PX69</strain>
    </source>
</reference>
<accession>A0A5K7XKK0</accession>
<proteinExistence type="predicted"/>
<evidence type="ECO:0000256" key="1">
    <source>
        <dbReference type="ARBA" id="ARBA00022679"/>
    </source>
</evidence>
<keyword evidence="4" id="KW-0067">ATP-binding</keyword>
<keyword evidence="1" id="KW-0808">Transferase</keyword>
<keyword evidence="5" id="KW-0472">Membrane</keyword>
<dbReference type="Proteomes" id="UP000326837">
    <property type="component" value="Chromosome"/>
</dbReference>
<keyword evidence="3" id="KW-0418">Kinase</keyword>
<dbReference type="SUPFAM" id="SSF56112">
    <property type="entry name" value="Protein kinase-like (PK-like)"/>
    <property type="match status" value="1"/>
</dbReference>
<dbReference type="RefSeq" id="WP_152099226.1">
    <property type="nucleotide sequence ID" value="NZ_AP021861.1"/>
</dbReference>
<evidence type="ECO:0000259" key="6">
    <source>
        <dbReference type="PROSITE" id="PS50011"/>
    </source>
</evidence>
<keyword evidence="8" id="KW-1185">Reference proteome</keyword>
<dbReference type="GO" id="GO:0005524">
    <property type="term" value="F:ATP binding"/>
    <property type="evidence" value="ECO:0007669"/>
    <property type="project" value="UniProtKB-KW"/>
</dbReference>
<dbReference type="EMBL" id="AP021861">
    <property type="protein sequence ID" value="BBO33469.1"/>
    <property type="molecule type" value="Genomic_DNA"/>
</dbReference>
<dbReference type="AlphaFoldDB" id="A0A5K7XKK0"/>
<sequence>MPHSHHSILEQAGLASGLLTQEQIDRAWHEMVDPLRSGIQSLKNLSDDVLSEQLIKLGYLNPWQAEQLRHGRTKFTLGPYRILDAIGHGGMGYVFKGEHFLLGRIEAIKVLPKSQMDPRSIDAFCREIRAQAQLDHPNLVRLSYADKEGETYFLVSEFIPGSDLRRLVRRHGALSEKQATLAISQAAEALAHAHEQGLVHRDVKPGNLLVTPEGLTKLTDLGLASFSSDAAPAADGGPRHIVGTPDFIAPEAITNPGDVRRSCDIYSLGCTLYYAVTGKVPYPGGATRDKLRRHLDEAPITPLRFTPNLDPQLADLIAQMMHKRPEERIGSVAEVVDRLRRWTSTADENSWRQIGQYAADPGEKSFIAGNLADTVAVEAGEIDTGEQTPSRSAPAMPLAGLPVSMSDSMSYFIRPKANEAAAAKLWEQAGISFGLFMLLGTAILVAIVAAGLTIFT</sequence>